<dbReference type="PANTHER" id="PTHR40260">
    <property type="entry name" value="BLR8190 PROTEIN"/>
    <property type="match status" value="1"/>
</dbReference>
<dbReference type="OrthoDB" id="5343971at2"/>
<keyword evidence="3" id="KW-1185">Reference proteome</keyword>
<feature type="domain" description="EthD" evidence="1">
    <location>
        <begin position="16"/>
        <end position="92"/>
    </location>
</feature>
<organism evidence="2 3">
    <name type="scientific">Paraburkholderia pallida</name>
    <dbReference type="NCBI Taxonomy" id="2547399"/>
    <lineage>
        <taxon>Bacteria</taxon>
        <taxon>Pseudomonadati</taxon>
        <taxon>Pseudomonadota</taxon>
        <taxon>Betaproteobacteria</taxon>
        <taxon>Burkholderiales</taxon>
        <taxon>Burkholderiaceae</taxon>
        <taxon>Paraburkholderia</taxon>
    </lineage>
</organism>
<dbReference type="PANTHER" id="PTHR40260:SF2">
    <property type="entry name" value="BLR8190 PROTEIN"/>
    <property type="match status" value="1"/>
</dbReference>
<accession>A0A4P7CSZ9</accession>
<gene>
    <name evidence="2" type="ORF">E1956_17675</name>
</gene>
<evidence type="ECO:0000313" key="3">
    <source>
        <dbReference type="Proteomes" id="UP000295727"/>
    </source>
</evidence>
<dbReference type="Proteomes" id="UP000295727">
    <property type="component" value="Chromosome 2"/>
</dbReference>
<dbReference type="GO" id="GO:0016491">
    <property type="term" value="F:oxidoreductase activity"/>
    <property type="evidence" value="ECO:0007669"/>
    <property type="project" value="InterPro"/>
</dbReference>
<dbReference type="InterPro" id="IPR009799">
    <property type="entry name" value="EthD_dom"/>
</dbReference>
<dbReference type="AlphaFoldDB" id="A0A4P7CSZ9"/>
<name>A0A4P7CSZ9_9BURK</name>
<protein>
    <submittedName>
        <fullName evidence="2">EthD family reductase</fullName>
    </submittedName>
</protein>
<dbReference type="RefSeq" id="WP_028219274.1">
    <property type="nucleotide sequence ID" value="NZ_CP038149.1"/>
</dbReference>
<dbReference type="Pfam" id="PF07110">
    <property type="entry name" value="EthD"/>
    <property type="match status" value="1"/>
</dbReference>
<proteinExistence type="predicted"/>
<reference evidence="2 3" key="1">
    <citation type="submission" date="2019-03" db="EMBL/GenBank/DDBJ databases">
        <title>Paraburkholderia sp. 7MH5, isolated from subtropical forest soil.</title>
        <authorList>
            <person name="Gao Z.-H."/>
            <person name="Qiu L.-H."/>
        </authorList>
    </citation>
    <scope>NUCLEOTIDE SEQUENCE [LARGE SCALE GENOMIC DNA]</scope>
    <source>
        <strain evidence="2 3">7MH5</strain>
    </source>
</reference>
<evidence type="ECO:0000259" key="1">
    <source>
        <dbReference type="Pfam" id="PF07110"/>
    </source>
</evidence>
<dbReference type="InterPro" id="IPR011008">
    <property type="entry name" value="Dimeric_a/b-barrel"/>
</dbReference>
<dbReference type="EMBL" id="CP038149">
    <property type="protein sequence ID" value="QBQ99065.1"/>
    <property type="molecule type" value="Genomic_DNA"/>
</dbReference>
<dbReference type="NCBIfam" id="TIGR02118">
    <property type="entry name" value="EthD family reductase"/>
    <property type="match status" value="1"/>
</dbReference>
<dbReference type="SUPFAM" id="SSF54909">
    <property type="entry name" value="Dimeric alpha+beta barrel"/>
    <property type="match status" value="1"/>
</dbReference>
<dbReference type="KEGG" id="ppai:E1956_17675"/>
<dbReference type="Gene3D" id="3.30.70.100">
    <property type="match status" value="1"/>
</dbReference>
<sequence length="104" mass="11370">MIKVSVLYPAGDGTHRFDIDYYINRHLPMVMQKFGAACKGLSAEQGIAGGMPGTPPAYAAMCHFTFDSVDDFQAAMMPHAKDIMSDVPNYTDITPILQVSEVKI</sequence>
<evidence type="ECO:0000313" key="2">
    <source>
        <dbReference type="EMBL" id="QBQ99065.1"/>
    </source>
</evidence>